<sequence>MIRLPLYLLGSALLLACSQERPGAAARPTEASTDSVTAAATRDSIMAQVGEGFEFSDSTTSFIKWPAPFQPDAARQCRRRARRAVVIYQRPAAGAAKFGQLAAGEEVTLAARTAAGWVGFDPGTAQAANVGIFRLRWVRAAEAFAPADSCARLPLVDAPPAGCLLMAARPVEGRMEFAPDMFMYFTIPTGSYARVLQAARPDAQGRILVAVPGWEQPGYVDQADVSLSGPCR</sequence>
<keyword evidence="2" id="KW-1185">Reference proteome</keyword>
<organism evidence="1 2">
    <name type="scientific">Hymenobacter gummosus</name>
    <dbReference type="NCBI Taxonomy" id="1776032"/>
    <lineage>
        <taxon>Bacteria</taxon>
        <taxon>Pseudomonadati</taxon>
        <taxon>Bacteroidota</taxon>
        <taxon>Cytophagia</taxon>
        <taxon>Cytophagales</taxon>
        <taxon>Hymenobacteraceae</taxon>
        <taxon>Hymenobacter</taxon>
    </lineage>
</organism>
<dbReference type="RefSeq" id="WP_126691692.1">
    <property type="nucleotide sequence ID" value="NZ_RXOF01000001.1"/>
</dbReference>
<dbReference type="AlphaFoldDB" id="A0A431U9Y1"/>
<evidence type="ECO:0008006" key="3">
    <source>
        <dbReference type="Google" id="ProtNLM"/>
    </source>
</evidence>
<evidence type="ECO:0000313" key="2">
    <source>
        <dbReference type="Proteomes" id="UP000282184"/>
    </source>
</evidence>
<dbReference type="PROSITE" id="PS51257">
    <property type="entry name" value="PROKAR_LIPOPROTEIN"/>
    <property type="match status" value="1"/>
</dbReference>
<reference evidence="1 2" key="1">
    <citation type="submission" date="2018-12" db="EMBL/GenBank/DDBJ databases">
        <title>Hymenobacter gummosus sp. nov., isolated from a spring.</title>
        <authorList>
            <person name="Nie L."/>
        </authorList>
    </citation>
    <scope>NUCLEOTIDE SEQUENCE [LARGE SCALE GENOMIC DNA]</scope>
    <source>
        <strain evidence="1 2">KCTC 52166</strain>
    </source>
</reference>
<dbReference type="EMBL" id="RXOF01000001">
    <property type="protein sequence ID" value="RTQ53765.1"/>
    <property type="molecule type" value="Genomic_DNA"/>
</dbReference>
<accession>A0A431U9Y1</accession>
<proteinExistence type="predicted"/>
<evidence type="ECO:0000313" key="1">
    <source>
        <dbReference type="EMBL" id="RTQ53765.1"/>
    </source>
</evidence>
<comment type="caution">
    <text evidence="1">The sequence shown here is derived from an EMBL/GenBank/DDBJ whole genome shotgun (WGS) entry which is preliminary data.</text>
</comment>
<dbReference type="Proteomes" id="UP000282184">
    <property type="component" value="Unassembled WGS sequence"/>
</dbReference>
<protein>
    <recommendedName>
        <fullName evidence="3">SH3 domain-containing protein</fullName>
    </recommendedName>
</protein>
<gene>
    <name evidence="1" type="ORF">EJV47_03255</name>
</gene>
<name>A0A431U9Y1_9BACT</name>
<dbReference type="OrthoDB" id="885443at2"/>